<dbReference type="PANTHER" id="PTHR10589">
    <property type="entry name" value="UBIQUITIN CARBOXYL-TERMINAL HYDROLASE"/>
    <property type="match status" value="1"/>
</dbReference>
<keyword evidence="5 8" id="KW-0378">Hydrolase</keyword>
<dbReference type="GO" id="GO:0004843">
    <property type="term" value="F:cysteine-type deubiquitinase activity"/>
    <property type="evidence" value="ECO:0007669"/>
    <property type="project" value="UniProtKB-EC"/>
</dbReference>
<dbReference type="Pfam" id="PF01088">
    <property type="entry name" value="Peptidase_C12"/>
    <property type="match status" value="1"/>
</dbReference>
<reference evidence="10 11" key="1">
    <citation type="journal article" date="2013" name="PLoS ONE">
        <title>Genomic and secretomic analyses reveal unique features of the lignocellulolytic enzyme system of Penicillium decumbens.</title>
        <authorList>
            <person name="Liu G."/>
            <person name="Zhang L."/>
            <person name="Wei X."/>
            <person name="Zou G."/>
            <person name="Qin Y."/>
            <person name="Ma L."/>
            <person name="Li J."/>
            <person name="Zheng H."/>
            <person name="Wang S."/>
            <person name="Wang C."/>
            <person name="Xun L."/>
            <person name="Zhao G.-P."/>
            <person name="Zhou Z."/>
            <person name="Qu Y."/>
        </authorList>
    </citation>
    <scope>NUCLEOTIDE SEQUENCE [LARGE SCALE GENOMIC DNA]</scope>
    <source>
        <strain evidence="11">114-2 / CGMCC 5302</strain>
    </source>
</reference>
<protein>
    <recommendedName>
        <fullName evidence="8">Ubiquitin carboxyl-terminal hydrolase</fullName>
        <ecNumber evidence="8">3.4.19.12</ecNumber>
    </recommendedName>
</protein>
<dbReference type="eggNOG" id="KOG1415">
    <property type="taxonomic scope" value="Eukaryota"/>
</dbReference>
<evidence type="ECO:0000256" key="3">
    <source>
        <dbReference type="ARBA" id="ARBA00022670"/>
    </source>
</evidence>
<proteinExistence type="inferred from homology"/>
<dbReference type="InterPro" id="IPR001578">
    <property type="entry name" value="Peptidase_C12_UCH"/>
</dbReference>
<dbReference type="InterPro" id="IPR036959">
    <property type="entry name" value="Peptidase_C12_UCH_sf"/>
</dbReference>
<dbReference type="STRING" id="933388.S7ZR07"/>
<name>S7ZR07_PENO1</name>
<dbReference type="GO" id="GO:0006511">
    <property type="term" value="P:ubiquitin-dependent protein catabolic process"/>
    <property type="evidence" value="ECO:0007669"/>
    <property type="project" value="UniProtKB-UniRule"/>
</dbReference>
<evidence type="ECO:0000259" key="9">
    <source>
        <dbReference type="PROSITE" id="PS52048"/>
    </source>
</evidence>
<dbReference type="Gene3D" id="3.40.532.10">
    <property type="entry name" value="Peptidase C12, ubiquitin carboxyl-terminal hydrolase"/>
    <property type="match status" value="1"/>
</dbReference>
<evidence type="ECO:0000256" key="8">
    <source>
        <dbReference type="RuleBase" id="RU361215"/>
    </source>
</evidence>
<evidence type="ECO:0000256" key="5">
    <source>
        <dbReference type="ARBA" id="ARBA00022801"/>
    </source>
</evidence>
<dbReference type="AlphaFoldDB" id="S7ZR07"/>
<comment type="similarity">
    <text evidence="2 7 8">Belongs to the peptidase C12 family.</text>
</comment>
<dbReference type="PANTHER" id="PTHR10589:SF17">
    <property type="entry name" value="UBIQUITIN CARBOXYL-TERMINAL HYDROLASE"/>
    <property type="match status" value="1"/>
</dbReference>
<evidence type="ECO:0000256" key="7">
    <source>
        <dbReference type="PROSITE-ProRule" id="PRU01393"/>
    </source>
</evidence>
<gene>
    <name evidence="10" type="ORF">PDE_08127</name>
</gene>
<dbReference type="HOGENOM" id="CLU_054406_0_2_1"/>
<dbReference type="Proteomes" id="UP000019376">
    <property type="component" value="Unassembled WGS sequence"/>
</dbReference>
<keyword evidence="4 8" id="KW-0833">Ubl conjugation pathway</keyword>
<dbReference type="GO" id="GO:0005737">
    <property type="term" value="C:cytoplasm"/>
    <property type="evidence" value="ECO:0007669"/>
    <property type="project" value="TreeGrafter"/>
</dbReference>
<evidence type="ECO:0000256" key="1">
    <source>
        <dbReference type="ARBA" id="ARBA00000707"/>
    </source>
</evidence>
<evidence type="ECO:0000256" key="2">
    <source>
        <dbReference type="ARBA" id="ARBA00009326"/>
    </source>
</evidence>
<dbReference type="OrthoDB" id="427186at2759"/>
<keyword evidence="3 8" id="KW-0645">Protease</keyword>
<sequence>MPAPPSAEIIDGCKTFIPLENNPEVLRHLCQNLGVTRELQFKDIISLSSNHLRESSLGPCHALIVLAETAIFSYARPTDGLAIPEYQGSGPDEPILWMRQTINHACGLMALLHVVFNLRGGRYVQPGTPLDGLRRQAIGLAPAERARLLYESKFLEEAHMDAASRGSSRAPSPREDNQHHFMAFVQKDGQVWELNGGLAGPYMRGAINVGEDLLSEKGLDLTVKDFVTAAQQTGHYEMSIVAVMGDPTQ</sequence>
<dbReference type="SUPFAM" id="SSF54001">
    <property type="entry name" value="Cysteine proteinases"/>
    <property type="match status" value="1"/>
</dbReference>
<accession>S7ZR07</accession>
<dbReference type="PhylomeDB" id="S7ZR07"/>
<evidence type="ECO:0000313" key="11">
    <source>
        <dbReference type="Proteomes" id="UP000019376"/>
    </source>
</evidence>
<dbReference type="GO" id="GO:0016579">
    <property type="term" value="P:protein deubiquitination"/>
    <property type="evidence" value="ECO:0007669"/>
    <property type="project" value="TreeGrafter"/>
</dbReference>
<evidence type="ECO:0000256" key="6">
    <source>
        <dbReference type="ARBA" id="ARBA00022807"/>
    </source>
</evidence>
<evidence type="ECO:0000313" key="10">
    <source>
        <dbReference type="EMBL" id="EPS33165.1"/>
    </source>
</evidence>
<dbReference type="PRINTS" id="PR00707">
    <property type="entry name" value="UBCTHYDRLASE"/>
</dbReference>
<dbReference type="PROSITE" id="PS52048">
    <property type="entry name" value="UCH_DOMAIN"/>
    <property type="match status" value="1"/>
</dbReference>
<evidence type="ECO:0000256" key="4">
    <source>
        <dbReference type="ARBA" id="ARBA00022786"/>
    </source>
</evidence>
<feature type="domain" description="UCH catalytic" evidence="9">
    <location>
        <begin position="15"/>
        <end position="245"/>
    </location>
</feature>
<comment type="catalytic activity">
    <reaction evidence="1 8">
        <text>Thiol-dependent hydrolysis of ester, thioester, amide, peptide and isopeptide bonds formed by the C-terminal Gly of ubiquitin (a 76-residue protein attached to proteins as an intracellular targeting signal).</text>
        <dbReference type="EC" id="3.4.19.12"/>
    </reaction>
</comment>
<dbReference type="InterPro" id="IPR038765">
    <property type="entry name" value="Papain-like_cys_pep_sf"/>
</dbReference>
<keyword evidence="6 8" id="KW-0788">Thiol protease</keyword>
<dbReference type="EMBL" id="KB644415">
    <property type="protein sequence ID" value="EPS33165.1"/>
    <property type="molecule type" value="Genomic_DNA"/>
</dbReference>
<organism evidence="10 11">
    <name type="scientific">Penicillium oxalicum (strain 114-2 / CGMCC 5302)</name>
    <name type="common">Penicillium decumbens</name>
    <dbReference type="NCBI Taxonomy" id="933388"/>
    <lineage>
        <taxon>Eukaryota</taxon>
        <taxon>Fungi</taxon>
        <taxon>Dikarya</taxon>
        <taxon>Ascomycota</taxon>
        <taxon>Pezizomycotina</taxon>
        <taxon>Eurotiomycetes</taxon>
        <taxon>Eurotiomycetidae</taxon>
        <taxon>Eurotiales</taxon>
        <taxon>Aspergillaceae</taxon>
        <taxon>Penicillium</taxon>
    </lineage>
</organism>
<dbReference type="EC" id="3.4.19.12" evidence="8"/>
<keyword evidence="11" id="KW-1185">Reference proteome</keyword>
<comment type="caution">
    <text evidence="7">Lacks conserved residue(s) required for the propagation of feature annotation.</text>
</comment>